<dbReference type="Pfam" id="PF01403">
    <property type="entry name" value="Sema"/>
    <property type="match status" value="1"/>
</dbReference>
<dbReference type="AlphaFoldDB" id="A0AAV9RTD7"/>
<evidence type="ECO:0000256" key="3">
    <source>
        <dbReference type="ARBA" id="ARBA00023157"/>
    </source>
</evidence>
<reference evidence="9 10" key="1">
    <citation type="submission" date="2021-06" db="EMBL/GenBank/DDBJ databases">
        <authorList>
            <person name="Palmer J.M."/>
        </authorList>
    </citation>
    <scope>NUCLEOTIDE SEQUENCE [LARGE SCALE GENOMIC DNA]</scope>
    <source>
        <strain evidence="9 10">MEX-2019</strain>
        <tissue evidence="9">Muscle</tissue>
    </source>
</reference>
<comment type="caution">
    <text evidence="5">Lacks conserved residue(s) required for the propagation of feature annotation.</text>
</comment>
<dbReference type="InterPro" id="IPR036352">
    <property type="entry name" value="Semap_dom_sf"/>
</dbReference>
<gene>
    <name evidence="9" type="ORF">CRENBAI_013160</name>
</gene>
<evidence type="ECO:0000256" key="2">
    <source>
        <dbReference type="ARBA" id="ARBA00023136"/>
    </source>
</evidence>
<keyword evidence="4" id="KW-0325">Glycoprotein</keyword>
<evidence type="ECO:0000256" key="5">
    <source>
        <dbReference type="PROSITE-ProRule" id="PRU00352"/>
    </source>
</evidence>
<dbReference type="InterPro" id="IPR015943">
    <property type="entry name" value="WD40/YVTN_repeat-like_dom_sf"/>
</dbReference>
<dbReference type="Pfam" id="PF01437">
    <property type="entry name" value="PSI"/>
    <property type="match status" value="1"/>
</dbReference>
<dbReference type="GO" id="GO:0007411">
    <property type="term" value="P:axon guidance"/>
    <property type="evidence" value="ECO:0007669"/>
    <property type="project" value="TreeGrafter"/>
</dbReference>
<keyword evidence="3" id="KW-1015">Disulfide bond</keyword>
<accession>A0AAV9RTD7</accession>
<comment type="subcellular location">
    <subcellularLocation>
        <location evidence="1">Membrane</location>
    </subcellularLocation>
</comment>
<dbReference type="SUPFAM" id="SSF101912">
    <property type="entry name" value="Sema domain"/>
    <property type="match status" value="1"/>
</dbReference>
<dbReference type="SUPFAM" id="SSF103575">
    <property type="entry name" value="Plexin repeat"/>
    <property type="match status" value="1"/>
</dbReference>
<dbReference type="InterPro" id="IPR027231">
    <property type="entry name" value="Semaphorin"/>
</dbReference>
<keyword evidence="10" id="KW-1185">Reference proteome</keyword>
<dbReference type="InterPro" id="IPR001627">
    <property type="entry name" value="Semap_dom"/>
</dbReference>
<feature type="domain" description="Sema" evidence="8">
    <location>
        <begin position="1"/>
        <end position="450"/>
    </location>
</feature>
<dbReference type="GO" id="GO:0030215">
    <property type="term" value="F:semaphorin receptor binding"/>
    <property type="evidence" value="ECO:0007669"/>
    <property type="project" value="InterPro"/>
</dbReference>
<dbReference type="Gene3D" id="3.30.1680.10">
    <property type="entry name" value="ligand-binding face of the semaphorins, domain 2"/>
    <property type="match status" value="1"/>
</dbReference>
<protein>
    <recommendedName>
        <fullName evidence="8">Sema domain-containing protein</fullName>
    </recommendedName>
</protein>
<feature type="region of interest" description="Disordered" evidence="6">
    <location>
        <begin position="735"/>
        <end position="759"/>
    </location>
</feature>
<evidence type="ECO:0000313" key="10">
    <source>
        <dbReference type="Proteomes" id="UP001311232"/>
    </source>
</evidence>
<organism evidence="9 10">
    <name type="scientific">Crenichthys baileyi</name>
    <name type="common">White River springfish</name>
    <dbReference type="NCBI Taxonomy" id="28760"/>
    <lineage>
        <taxon>Eukaryota</taxon>
        <taxon>Metazoa</taxon>
        <taxon>Chordata</taxon>
        <taxon>Craniata</taxon>
        <taxon>Vertebrata</taxon>
        <taxon>Euteleostomi</taxon>
        <taxon>Actinopterygii</taxon>
        <taxon>Neopterygii</taxon>
        <taxon>Teleostei</taxon>
        <taxon>Neoteleostei</taxon>
        <taxon>Acanthomorphata</taxon>
        <taxon>Ovalentaria</taxon>
        <taxon>Atherinomorphae</taxon>
        <taxon>Cyprinodontiformes</taxon>
        <taxon>Goodeidae</taxon>
        <taxon>Crenichthys</taxon>
    </lineage>
</organism>
<comment type="caution">
    <text evidence="9">The sequence shown here is derived from an EMBL/GenBank/DDBJ whole genome shotgun (WGS) entry which is preliminary data.</text>
</comment>
<keyword evidence="7" id="KW-1133">Transmembrane helix</keyword>
<name>A0AAV9RTD7_9TELE</name>
<keyword evidence="7" id="KW-0812">Transmembrane</keyword>
<dbReference type="SMART" id="SM00423">
    <property type="entry name" value="PSI"/>
    <property type="match status" value="1"/>
</dbReference>
<evidence type="ECO:0000256" key="1">
    <source>
        <dbReference type="ARBA" id="ARBA00004370"/>
    </source>
</evidence>
<evidence type="ECO:0000256" key="6">
    <source>
        <dbReference type="SAM" id="MobiDB-lite"/>
    </source>
</evidence>
<proteinExistence type="predicted"/>
<dbReference type="GO" id="GO:0045499">
    <property type="term" value="F:chemorepellent activity"/>
    <property type="evidence" value="ECO:0007669"/>
    <property type="project" value="TreeGrafter"/>
</dbReference>
<evidence type="ECO:0000256" key="7">
    <source>
        <dbReference type="SAM" id="Phobius"/>
    </source>
</evidence>
<dbReference type="GO" id="GO:0030335">
    <property type="term" value="P:positive regulation of cell migration"/>
    <property type="evidence" value="ECO:0007669"/>
    <property type="project" value="TreeGrafter"/>
</dbReference>
<dbReference type="PROSITE" id="PS51004">
    <property type="entry name" value="SEMA"/>
    <property type="match status" value="1"/>
</dbReference>
<dbReference type="FunFam" id="2.130.10.10:FF:000257">
    <property type="entry name" value="semaphorin-4A isoform X2"/>
    <property type="match status" value="1"/>
</dbReference>
<evidence type="ECO:0000259" key="8">
    <source>
        <dbReference type="PROSITE" id="PS51004"/>
    </source>
</evidence>
<dbReference type="InterPro" id="IPR016201">
    <property type="entry name" value="PSI"/>
</dbReference>
<dbReference type="GO" id="GO:0001755">
    <property type="term" value="P:neural crest cell migration"/>
    <property type="evidence" value="ECO:0007669"/>
    <property type="project" value="TreeGrafter"/>
</dbReference>
<dbReference type="PANTHER" id="PTHR11036">
    <property type="entry name" value="SEMAPHORIN"/>
    <property type="match status" value="1"/>
</dbReference>
<dbReference type="Gene3D" id="2.130.10.10">
    <property type="entry name" value="YVTN repeat-like/Quinoprotein amine dehydrogenase"/>
    <property type="match status" value="1"/>
</dbReference>
<dbReference type="GO" id="GO:0005886">
    <property type="term" value="C:plasma membrane"/>
    <property type="evidence" value="ECO:0007669"/>
    <property type="project" value="TreeGrafter"/>
</dbReference>
<evidence type="ECO:0000313" key="9">
    <source>
        <dbReference type="EMBL" id="KAK5612329.1"/>
    </source>
</evidence>
<dbReference type="EMBL" id="JAHHUM010001444">
    <property type="protein sequence ID" value="KAK5612329.1"/>
    <property type="molecule type" value="Genomic_DNA"/>
</dbReference>
<evidence type="ECO:0000256" key="4">
    <source>
        <dbReference type="ARBA" id="ARBA00023180"/>
    </source>
</evidence>
<feature type="transmembrane region" description="Helical" evidence="7">
    <location>
        <begin position="705"/>
        <end position="727"/>
    </location>
</feature>
<keyword evidence="2 7" id="KW-0472">Membrane</keyword>
<dbReference type="GO" id="GO:0071526">
    <property type="term" value="P:semaphorin-plexin signaling pathway"/>
    <property type="evidence" value="ECO:0007669"/>
    <property type="project" value="TreeGrafter"/>
</dbReference>
<dbReference type="PANTHER" id="PTHR11036:SF145">
    <property type="entry name" value="SEMAPHORIN-4A ISOFORM X1-RELATED"/>
    <property type="match status" value="1"/>
</dbReference>
<sequence>MGSPGRRLSFFSSHDVGNTTTLLLSEDGERLYVGARDAVLALDVSHKDTVLLKSKLDWSPSEKDLEECSMKGKKMADCPNFIRVLQFLNSTHMYACGTFAFSPRCTYINSETLTMSLNTVEGRGRCPYDPYQRNTAIIVDGELYTGTVADYRGNRPVISRHLSEGSRVDLKLDDTLGWLEDPTFISSSFIPHEEKIYFFFSEVGREFNFIDKFIVSRVSQICMSDVGGQRTLQRRWTTFAKAQLLCQAGSELPYNVIQDIDMLPPAEGAPADDTLFYGIFTSQWAVNSGRSAVCSFSLTEIKSVFSGNYKVLNRDRLQWSARVQDKVANPGECGLHNASDNALRFVKENFLAEDSVRPVGRGLTLVSAEHTYSHLTVQRVQAANKKLYTVLFLLTEAGHLHKAVLLQSGPYIIEEVQVFKPPQPIRSLKLSIPKGMIYVGTSEGVVRIPTANCSYYWTCAQCVLSQDPFCGWDPVSRACVEVSDTQTALSQDIDGGNVEEACNSITLTHRTKFEPSKLPTASCPAGEPVSVSLNEVVRLHCPAASQLSKQLWVRPNSRLSSDLYLHLEDGSISFVATPATLGHYLCLSTENGYRQTMAIYHVKQKNNPMAQTPPDYAHLHTRAQPTTQTVARPGLHTSVRVVPKTTELRPAETKPSLSIRNTQVTTRQLDKNLTFQVKESGNTEAEFPDGKPLLAARCPSYLKELVVVSVLLVLCLSLLITITLYVLRQHCQRRTAPATGAPSRDSDRRTPEEQEALGENQFVNKYNGQAPLGGHAHGLICNGNLTASTQNLPNTPF</sequence>
<dbReference type="Proteomes" id="UP001311232">
    <property type="component" value="Unassembled WGS sequence"/>
</dbReference>
<dbReference type="InterPro" id="IPR002165">
    <property type="entry name" value="Plexin_repeat"/>
</dbReference>
<dbReference type="SMART" id="SM00630">
    <property type="entry name" value="Sema"/>
    <property type="match status" value="1"/>
</dbReference>